<dbReference type="OMA" id="SAFENMI"/>
<proteinExistence type="predicted"/>
<dbReference type="GeneID" id="39737935"/>
<reference evidence="2 3" key="1">
    <citation type="submission" date="2015-04" db="EMBL/GenBank/DDBJ databases">
        <authorList>
            <consortium name="Pathogen Informatics"/>
        </authorList>
    </citation>
    <scope>NUCLEOTIDE SEQUENCE [LARGE SCALE GENOMIC DNA]</scope>
    <source>
        <strain evidence="2 3">SGS1</strain>
    </source>
</reference>
<dbReference type="AlphaFoldDB" id="A0A1J1HH84"/>
<evidence type="ECO:0000313" key="2">
    <source>
        <dbReference type="EMBL" id="CRH03644.1"/>
    </source>
</evidence>
<accession>A0A1J1HH84</accession>
<feature type="region of interest" description="Disordered" evidence="1">
    <location>
        <begin position="192"/>
        <end position="238"/>
    </location>
</feature>
<name>A0A1J1HH84_PLARL</name>
<dbReference type="VEuPathDB" id="PlasmoDB:PRELSG_1300200"/>
<feature type="compositionally biased region" description="Polar residues" evidence="1">
    <location>
        <begin position="197"/>
        <end position="214"/>
    </location>
</feature>
<gene>
    <name evidence="2" type="ORF">PRELSG_1300200</name>
</gene>
<keyword evidence="3" id="KW-1185">Reference proteome</keyword>
<protein>
    <submittedName>
        <fullName evidence="2">Uncharacterized protein</fullName>
    </submittedName>
</protein>
<organism evidence="2 3">
    <name type="scientific">Plasmodium relictum</name>
    <dbReference type="NCBI Taxonomy" id="85471"/>
    <lineage>
        <taxon>Eukaryota</taxon>
        <taxon>Sar</taxon>
        <taxon>Alveolata</taxon>
        <taxon>Apicomplexa</taxon>
        <taxon>Aconoidasida</taxon>
        <taxon>Haemosporida</taxon>
        <taxon>Plasmodiidae</taxon>
        <taxon>Plasmodium</taxon>
        <taxon>Plasmodium (Haemamoeba)</taxon>
    </lineage>
</organism>
<dbReference type="Proteomes" id="UP000220158">
    <property type="component" value="Chromosome 13"/>
</dbReference>
<evidence type="ECO:0000313" key="3">
    <source>
        <dbReference type="Proteomes" id="UP000220158"/>
    </source>
</evidence>
<evidence type="ECO:0000256" key="1">
    <source>
        <dbReference type="SAM" id="MobiDB-lite"/>
    </source>
</evidence>
<sequence length="238" mass="27406">MKFIILSPVYIFAISFCCLENFLSVNFIRIIKNENGLHFLLENLKNNHGYTRKLEEEESSKIHLLDSQFDNFIIENNAGCSSAFENMIDLSVFDDIDSIEKEVSNVNTSVNDEIKSDKINKNFRRYRSCCKLRGENCGNHFTSNLRTKRKVPARNALYNTNKMTERLKEKGKYHKDGLDYTENVKEKIYQKKPCGSGESSESFMNATSTGNNKVLNKHNLSIKDEMYDEPGPSGINKR</sequence>
<dbReference type="RefSeq" id="XP_028535651.1">
    <property type="nucleotide sequence ID" value="XM_028678512.1"/>
</dbReference>
<dbReference type="OrthoDB" id="378232at2759"/>
<dbReference type="KEGG" id="prel:PRELSG_1300200"/>
<dbReference type="EMBL" id="LN835308">
    <property type="protein sequence ID" value="CRH03644.1"/>
    <property type="molecule type" value="Genomic_DNA"/>
</dbReference>